<dbReference type="AlphaFoldDB" id="A0A9W4TW81"/>
<reference evidence="2" key="1">
    <citation type="submission" date="2022-12" db="EMBL/GenBank/DDBJ databases">
        <authorList>
            <person name="Brejova B."/>
        </authorList>
    </citation>
    <scope>NUCLEOTIDE SEQUENCE</scope>
</reference>
<proteinExistence type="predicted"/>
<dbReference type="OrthoDB" id="4019734at2759"/>
<feature type="compositionally biased region" description="Basic and acidic residues" evidence="1">
    <location>
        <begin position="222"/>
        <end position="232"/>
    </location>
</feature>
<sequence>MFNVGKKCIINRSSSRLIRYNSSKNNKSDDKLGGFDLNNLFKRLDIASELENAPKQQSKSSSAETRTNDFSRKRDNQPRSRDNRKRLTDEQYKEFKELTKHSFIPQAEFIPLMEQFAAGGKEAIKELLPKQSDQIRSSRVTRKERLTDEQLKEFKELTSHKFIPKPEYIKLMELFAKGGKEAIEEFLLPKENDAVFESTKMHETKPFNLNNFKDLESRKKDSFRYNRSENNENKSQTAFKRTTTSSRKPFVKKRDDAKPPISPPIESKSLSSAPFTPKIIPEDFFHNKIPTVQSTISQRFSSISKLALLESNFPFRLPKEVIEKAPKSTRSKFILSKSSWNLTPNATKLSDRLKTMYYGQIPQLNTDGVSTGELSTVTSSYLNNNGNLQLQQKQSMFDIINGKVNLKTIFKDAHWKKIQPKKAKVVETKAAPTQGKKKGKK</sequence>
<feature type="compositionally biased region" description="Basic and acidic residues" evidence="1">
    <location>
        <begin position="66"/>
        <end position="88"/>
    </location>
</feature>
<name>A0A9W4TW81_9ASCO</name>
<feature type="region of interest" description="Disordered" evidence="1">
    <location>
        <begin position="421"/>
        <end position="441"/>
    </location>
</feature>
<organism evidence="2 3">
    <name type="scientific">Candida verbasci</name>
    <dbReference type="NCBI Taxonomy" id="1227364"/>
    <lineage>
        <taxon>Eukaryota</taxon>
        <taxon>Fungi</taxon>
        <taxon>Dikarya</taxon>
        <taxon>Ascomycota</taxon>
        <taxon>Saccharomycotina</taxon>
        <taxon>Pichiomycetes</taxon>
        <taxon>Debaryomycetaceae</taxon>
        <taxon>Candida/Lodderomyces clade</taxon>
        <taxon>Candida</taxon>
    </lineage>
</organism>
<feature type="region of interest" description="Disordered" evidence="1">
    <location>
        <begin position="222"/>
        <end position="272"/>
    </location>
</feature>
<evidence type="ECO:0000313" key="3">
    <source>
        <dbReference type="Proteomes" id="UP001152885"/>
    </source>
</evidence>
<protein>
    <submittedName>
        <fullName evidence="2">Uncharacterized protein</fullName>
    </submittedName>
</protein>
<feature type="region of interest" description="Disordered" evidence="1">
    <location>
        <begin position="49"/>
        <end position="88"/>
    </location>
</feature>
<accession>A0A9W4TW81</accession>
<feature type="compositionally biased region" description="Polar residues" evidence="1">
    <location>
        <begin position="54"/>
        <end position="65"/>
    </location>
</feature>
<gene>
    <name evidence="2" type="ORF">CANVERA_P2254</name>
</gene>
<feature type="compositionally biased region" description="Polar residues" evidence="1">
    <location>
        <begin position="233"/>
        <end position="247"/>
    </location>
</feature>
<keyword evidence="3" id="KW-1185">Reference proteome</keyword>
<evidence type="ECO:0000313" key="2">
    <source>
        <dbReference type="EMBL" id="CAI5757741.1"/>
    </source>
</evidence>
<comment type="caution">
    <text evidence="2">The sequence shown here is derived from an EMBL/GenBank/DDBJ whole genome shotgun (WGS) entry which is preliminary data.</text>
</comment>
<dbReference type="EMBL" id="CANTUO010000002">
    <property type="protein sequence ID" value="CAI5757741.1"/>
    <property type="molecule type" value="Genomic_DNA"/>
</dbReference>
<dbReference type="Proteomes" id="UP001152885">
    <property type="component" value="Unassembled WGS sequence"/>
</dbReference>
<evidence type="ECO:0000256" key="1">
    <source>
        <dbReference type="SAM" id="MobiDB-lite"/>
    </source>
</evidence>